<dbReference type="Gene3D" id="3.10.50.40">
    <property type="match status" value="1"/>
</dbReference>
<dbReference type="EMBL" id="RBLG01000002">
    <property type="protein sequence ID" value="RKS53438.1"/>
    <property type="molecule type" value="Genomic_DNA"/>
</dbReference>
<proteinExistence type="inferred from homology"/>
<dbReference type="PROSITE" id="PS50059">
    <property type="entry name" value="FKBP_PPIASE"/>
    <property type="match status" value="1"/>
</dbReference>
<dbReference type="AlphaFoldDB" id="A0A495PVE1"/>
<dbReference type="NCBIfam" id="TIGR03516">
    <property type="entry name" value="ppisom_GldI"/>
    <property type="match status" value="1"/>
</dbReference>
<evidence type="ECO:0000256" key="2">
    <source>
        <dbReference type="ARBA" id="ARBA00023110"/>
    </source>
</evidence>
<dbReference type="InterPro" id="IPR001179">
    <property type="entry name" value="PPIase_FKBP_dom"/>
</dbReference>
<accession>A0A495PVE1</accession>
<comment type="catalytic activity">
    <reaction evidence="1 3 4">
        <text>[protein]-peptidylproline (omega=180) = [protein]-peptidylproline (omega=0)</text>
        <dbReference type="Rhea" id="RHEA:16237"/>
        <dbReference type="Rhea" id="RHEA-COMP:10747"/>
        <dbReference type="Rhea" id="RHEA-COMP:10748"/>
        <dbReference type="ChEBI" id="CHEBI:83833"/>
        <dbReference type="ChEBI" id="CHEBI:83834"/>
        <dbReference type="EC" id="5.2.1.8"/>
    </reaction>
</comment>
<feature type="domain" description="PPIase FKBP-type" evidence="5">
    <location>
        <begin position="92"/>
        <end position="179"/>
    </location>
</feature>
<evidence type="ECO:0000313" key="7">
    <source>
        <dbReference type="Proteomes" id="UP000276282"/>
    </source>
</evidence>
<dbReference type="GO" id="GO:0003755">
    <property type="term" value="F:peptidyl-prolyl cis-trans isomerase activity"/>
    <property type="evidence" value="ECO:0007669"/>
    <property type="project" value="UniProtKB-UniRule"/>
</dbReference>
<dbReference type="PROSITE" id="PS51257">
    <property type="entry name" value="PROKAR_LIPOPROTEIN"/>
    <property type="match status" value="1"/>
</dbReference>
<evidence type="ECO:0000256" key="3">
    <source>
        <dbReference type="PROSITE-ProRule" id="PRU00277"/>
    </source>
</evidence>
<protein>
    <recommendedName>
        <fullName evidence="4">Peptidyl-prolyl cis-trans isomerase</fullName>
        <ecNumber evidence="4">5.2.1.8</ecNumber>
    </recommendedName>
</protein>
<dbReference type="SUPFAM" id="SSF54534">
    <property type="entry name" value="FKBP-like"/>
    <property type="match status" value="1"/>
</dbReference>
<keyword evidence="3 4" id="KW-0413">Isomerase</keyword>
<dbReference type="InterPro" id="IPR019869">
    <property type="entry name" value="Motility-assoc_PPIase_GldI"/>
</dbReference>
<evidence type="ECO:0000256" key="4">
    <source>
        <dbReference type="RuleBase" id="RU003915"/>
    </source>
</evidence>
<comment type="caution">
    <text evidence="6">The sequence shown here is derived from an EMBL/GenBank/DDBJ whole genome shotgun (WGS) entry which is preliminary data.</text>
</comment>
<name>A0A495PVE1_9FLAO</name>
<dbReference type="EC" id="5.2.1.8" evidence="4"/>
<gene>
    <name evidence="6" type="ORF">BC962_1689</name>
</gene>
<dbReference type="OrthoDB" id="1093155at2"/>
<organism evidence="6 7">
    <name type="scientific">Gillisia mitskevichiae</name>
    <dbReference type="NCBI Taxonomy" id="270921"/>
    <lineage>
        <taxon>Bacteria</taxon>
        <taxon>Pseudomonadati</taxon>
        <taxon>Bacteroidota</taxon>
        <taxon>Flavobacteriia</taxon>
        <taxon>Flavobacteriales</taxon>
        <taxon>Flavobacteriaceae</taxon>
        <taxon>Gillisia</taxon>
    </lineage>
</organism>
<evidence type="ECO:0000313" key="6">
    <source>
        <dbReference type="EMBL" id="RKS53438.1"/>
    </source>
</evidence>
<reference evidence="6 7" key="1">
    <citation type="submission" date="2018-10" db="EMBL/GenBank/DDBJ databases">
        <title>Genomic Encyclopedia of Archaeal and Bacterial Type Strains, Phase II (KMG-II): from individual species to whole genera.</title>
        <authorList>
            <person name="Goeker M."/>
        </authorList>
    </citation>
    <scope>NUCLEOTIDE SEQUENCE [LARGE SCALE GENOMIC DNA]</scope>
    <source>
        <strain evidence="6 7">DSM 19839</strain>
    </source>
</reference>
<dbReference type="InterPro" id="IPR046357">
    <property type="entry name" value="PPIase_dom_sf"/>
</dbReference>
<dbReference type="Proteomes" id="UP000276282">
    <property type="component" value="Unassembled WGS sequence"/>
</dbReference>
<sequence length="189" mass="21651">MKIKLITILVLILGVMGCKSPEARRPVTQNSGSFINESIQRNKKLVAKEEAIILKMIEQDSTKEYIASSNGFWYYYNKRSTDSLNINMPEYGDVVRFDYNIKDLNGNYIYDVGEIPTKRYAMDRENLFGGLREGLKLMKEGEIVTFIFPSHKAFGYYGDKDRIGTNIPIITEVSLHTITQEINTNKSDN</sequence>
<dbReference type="Pfam" id="PF00254">
    <property type="entry name" value="FKBP_C"/>
    <property type="match status" value="1"/>
</dbReference>
<comment type="similarity">
    <text evidence="4">Belongs to the FKBP-type PPIase family.</text>
</comment>
<evidence type="ECO:0000256" key="1">
    <source>
        <dbReference type="ARBA" id="ARBA00000971"/>
    </source>
</evidence>
<evidence type="ECO:0000259" key="5">
    <source>
        <dbReference type="PROSITE" id="PS50059"/>
    </source>
</evidence>
<keyword evidence="2 3" id="KW-0697">Rotamase</keyword>
<keyword evidence="7" id="KW-1185">Reference proteome</keyword>
<dbReference type="RefSeq" id="WP_121345532.1">
    <property type="nucleotide sequence ID" value="NZ_RBLG01000002.1"/>
</dbReference>